<feature type="compositionally biased region" description="Basic and acidic residues" evidence="1">
    <location>
        <begin position="870"/>
        <end position="890"/>
    </location>
</feature>
<name>A0ABR2L583_9EUKA</name>
<feature type="region of interest" description="Disordered" evidence="1">
    <location>
        <begin position="590"/>
        <end position="835"/>
    </location>
</feature>
<evidence type="ECO:0000256" key="1">
    <source>
        <dbReference type="SAM" id="MobiDB-lite"/>
    </source>
</evidence>
<dbReference type="EMBL" id="JAPFFF010000001">
    <property type="protein sequence ID" value="KAK8898188.1"/>
    <property type="molecule type" value="Genomic_DNA"/>
</dbReference>
<comment type="caution">
    <text evidence="3">The sequence shown here is derived from an EMBL/GenBank/DDBJ whole genome shotgun (WGS) entry which is preliminary data.</text>
</comment>
<dbReference type="PANTHER" id="PTHR44329">
    <property type="entry name" value="SERINE/THREONINE-PROTEIN KINASE TNNI3K-RELATED"/>
    <property type="match status" value="1"/>
</dbReference>
<feature type="compositionally biased region" description="Basic and acidic residues" evidence="1">
    <location>
        <begin position="772"/>
        <end position="785"/>
    </location>
</feature>
<dbReference type="InterPro" id="IPR051681">
    <property type="entry name" value="Ser/Thr_Kinases-Pseudokinases"/>
</dbReference>
<feature type="domain" description="Protein kinase" evidence="2">
    <location>
        <begin position="16"/>
        <end position="279"/>
    </location>
</feature>
<dbReference type="Gene3D" id="1.10.510.10">
    <property type="entry name" value="Transferase(Phosphotransferase) domain 1"/>
    <property type="match status" value="1"/>
</dbReference>
<feature type="compositionally biased region" description="Basic and acidic residues" evidence="1">
    <location>
        <begin position="454"/>
        <end position="471"/>
    </location>
</feature>
<evidence type="ECO:0000313" key="4">
    <source>
        <dbReference type="Proteomes" id="UP001470230"/>
    </source>
</evidence>
<dbReference type="SMART" id="SM00220">
    <property type="entry name" value="S_TKc"/>
    <property type="match status" value="1"/>
</dbReference>
<reference evidence="3 4" key="1">
    <citation type="submission" date="2024-04" db="EMBL/GenBank/DDBJ databases">
        <title>Tritrichomonas musculus Genome.</title>
        <authorList>
            <person name="Alves-Ferreira E."/>
            <person name="Grigg M."/>
            <person name="Lorenzi H."/>
            <person name="Galac M."/>
        </authorList>
    </citation>
    <scope>NUCLEOTIDE SEQUENCE [LARGE SCALE GENOMIC DNA]</scope>
    <source>
        <strain evidence="3 4">EAF2021</strain>
    </source>
</reference>
<dbReference type="InterPro" id="IPR011009">
    <property type="entry name" value="Kinase-like_dom_sf"/>
</dbReference>
<dbReference type="InterPro" id="IPR000719">
    <property type="entry name" value="Prot_kinase_dom"/>
</dbReference>
<feature type="compositionally biased region" description="Basic and acidic residues" evidence="1">
    <location>
        <begin position="481"/>
        <end position="530"/>
    </location>
</feature>
<evidence type="ECO:0000313" key="3">
    <source>
        <dbReference type="EMBL" id="KAK8898188.1"/>
    </source>
</evidence>
<dbReference type="Proteomes" id="UP001470230">
    <property type="component" value="Unassembled WGS sequence"/>
</dbReference>
<keyword evidence="4" id="KW-1185">Reference proteome</keyword>
<accession>A0ABR2L583</accession>
<feature type="region of interest" description="Disordered" evidence="1">
    <location>
        <begin position="870"/>
        <end position="915"/>
    </location>
</feature>
<dbReference type="PANTHER" id="PTHR44329:SF214">
    <property type="entry name" value="PROTEIN KINASE DOMAIN-CONTAINING PROTEIN"/>
    <property type="match status" value="1"/>
</dbReference>
<organism evidence="3 4">
    <name type="scientific">Tritrichomonas musculus</name>
    <dbReference type="NCBI Taxonomy" id="1915356"/>
    <lineage>
        <taxon>Eukaryota</taxon>
        <taxon>Metamonada</taxon>
        <taxon>Parabasalia</taxon>
        <taxon>Tritrichomonadida</taxon>
        <taxon>Tritrichomonadidae</taxon>
        <taxon>Tritrichomonas</taxon>
    </lineage>
</organism>
<evidence type="ECO:0000259" key="2">
    <source>
        <dbReference type="PROSITE" id="PS50011"/>
    </source>
</evidence>
<sequence>MEKSFADYPYIDYNNFTETDAAGEGSFGKVYKVTHNIDKKEYAAKQITITERSPISNIKREIDCMINFQHPTILQFKGISFKLKPNNEKIPVILTNYVENGSLLKYCHKPDSDKIDDTIRQIILIGISYGMMIFHKKDHIHRDLKPDNVLIDERFHPIISDFGFSKAVNLLDSLIQSSAGGTPLYMAPEILNKRYGRKVDIYAFGISMYELVAQCTPYPKKKQDMYFLTNVAFGNLRPKRHRRGAKPMKDSIWELCKKCWDGEPSKRPTFEDIFLRLAFNIGTDQNENGYDRYYLSKIDVDKLFQYIESIVDDHINLEELVEKLTINIVCNEILLSRKDSQLSDEERKFIRKTNSLKEELKRKIERKWLNRRPRSVIGEKVPSLLITDDNDIDEEEKFNSLPPMRNESNFTKKKAKIEAKNPRSAVANAQKEVLVKSVRIKSSKTCIISNGQTNKDEEKEEATVNKEKEETSDKEEEEEAVVNKEKEEATVNKEKEEAINKEKGATVNKEKEEAINKEKGATVNKEKKEAINKEKEEAINKEKEEAINKEKEEAINKEKEEAINKEKKEAINKEKEEAINKEKEEAINKEKEATVNKEKGATVNKEKGATVNKEKEATVNKEKEATVNKEKEATVNKEKGATVNKEKGATVNKEKGATVNKEKGATVNKEKGATVNKEKEATVNKEKEATVNKEKEATVNKEKGATVNKEKGATVNKEKGATVNKEKGATVNKEKGATVNKEKGATVNKEKEATIDKEAKANITKPGLVLRSPEKDCQLKNEDTRQQLIKKKKPQLMRNPEKAGQVMHAASPDPRRCAKKPAANAGSPQKGDRAKLLRNEFRNELISECIKKAKNQPEVIRERGLVKMKRATPDPARRIQLERFLNERNVRNKNANLPKEKVKESPANSPQKGKK</sequence>
<dbReference type="Pfam" id="PF00069">
    <property type="entry name" value="Pkinase"/>
    <property type="match status" value="1"/>
</dbReference>
<proteinExistence type="predicted"/>
<dbReference type="PROSITE" id="PS50011">
    <property type="entry name" value="PROTEIN_KINASE_DOM"/>
    <property type="match status" value="1"/>
</dbReference>
<protein>
    <recommendedName>
        <fullName evidence="2">Protein kinase domain-containing protein</fullName>
    </recommendedName>
</protein>
<feature type="compositionally biased region" description="Polar residues" evidence="1">
    <location>
        <begin position="906"/>
        <end position="915"/>
    </location>
</feature>
<feature type="compositionally biased region" description="Basic and acidic residues" evidence="1">
    <location>
        <begin position="590"/>
        <end position="760"/>
    </location>
</feature>
<dbReference type="SUPFAM" id="SSF56112">
    <property type="entry name" value="Protein kinase-like (PK-like)"/>
    <property type="match status" value="1"/>
</dbReference>
<gene>
    <name evidence="3" type="ORF">M9Y10_000462</name>
</gene>
<feature type="region of interest" description="Disordered" evidence="1">
    <location>
        <begin position="451"/>
        <end position="530"/>
    </location>
</feature>